<dbReference type="CDD" id="cd16439">
    <property type="entry name" value="beta_Kdo_transferase_KpsC_2"/>
    <property type="match status" value="1"/>
</dbReference>
<comment type="caution">
    <text evidence="1">The sequence shown here is derived from an EMBL/GenBank/DDBJ whole genome shotgun (WGS) entry which is preliminary data.</text>
</comment>
<accession>A0A840A7J1</accession>
<proteinExistence type="predicted"/>
<dbReference type="InterPro" id="IPR007833">
    <property type="entry name" value="Capsule_polysaccharide_synth"/>
</dbReference>
<protein>
    <submittedName>
        <fullName evidence="1">Capsular polysaccharide export protein</fullName>
    </submittedName>
</protein>
<organism evidence="1 2">
    <name type="scientific">Roseococcus suduntuyensis</name>
    <dbReference type="NCBI Taxonomy" id="455361"/>
    <lineage>
        <taxon>Bacteria</taxon>
        <taxon>Pseudomonadati</taxon>
        <taxon>Pseudomonadota</taxon>
        <taxon>Alphaproteobacteria</taxon>
        <taxon>Acetobacterales</taxon>
        <taxon>Roseomonadaceae</taxon>
        <taxon>Roseococcus</taxon>
    </lineage>
</organism>
<dbReference type="RefSeq" id="WP_184381806.1">
    <property type="nucleotide sequence ID" value="NZ_JACIDJ010000001.1"/>
</dbReference>
<dbReference type="EMBL" id="JACIDJ010000001">
    <property type="protein sequence ID" value="MBB3896852.1"/>
    <property type="molecule type" value="Genomic_DNA"/>
</dbReference>
<gene>
    <name evidence="1" type="ORF">GGQ83_000278</name>
</gene>
<dbReference type="AlphaFoldDB" id="A0A840A7J1"/>
<evidence type="ECO:0000313" key="2">
    <source>
        <dbReference type="Proteomes" id="UP000553193"/>
    </source>
</evidence>
<dbReference type="GO" id="GO:0000271">
    <property type="term" value="P:polysaccharide biosynthetic process"/>
    <property type="evidence" value="ECO:0007669"/>
    <property type="project" value="InterPro"/>
</dbReference>
<dbReference type="Proteomes" id="UP000553193">
    <property type="component" value="Unassembled WGS sequence"/>
</dbReference>
<sequence>MLQPVSALTEMPEAWRAALRPHPEGGWTDPFSDRPLPPGGAELLRELWYDRAAENAQVAALVGMDRWKQGAMREAFTGPAGAPPFAASAEAALALALRHTRKGAIAAWATRLPPGFAARCAAAGVPLLHVEDGFVRSVGLGVNFVTAGSLCVDPYAPHYDPGAQSLLERILTNTDFPPDLLERARAFRARIVALGLTKYNLRGGPRPQVPEAAGGRPRILVPGQVEDDASVRLGGAGIRRNLELLEAVRAANPTAWIAYRPHPDVQTGYRRGYVTRGEALAFADVFLPEGDIATLFAQVEEVHTLTSLAGFEALLRGLRVTTYGQPFYAGWGLTTDRKPPPRRGRPLSLDALVAGALLLYPRYTDPVTGLPCPPETLLDRLGQHEAWPPLPTGRRLYDRLWWRPQGWLLRQVRHFGLWQR</sequence>
<evidence type="ECO:0000313" key="1">
    <source>
        <dbReference type="EMBL" id="MBB3896852.1"/>
    </source>
</evidence>
<keyword evidence="2" id="KW-1185">Reference proteome</keyword>
<dbReference type="Pfam" id="PF05159">
    <property type="entry name" value="Capsule_synth"/>
    <property type="match status" value="1"/>
</dbReference>
<name>A0A840A7J1_9PROT</name>
<reference evidence="1 2" key="1">
    <citation type="submission" date="2020-08" db="EMBL/GenBank/DDBJ databases">
        <title>Genomic Encyclopedia of Type Strains, Phase IV (KMG-IV): sequencing the most valuable type-strain genomes for metagenomic binning, comparative biology and taxonomic classification.</title>
        <authorList>
            <person name="Goeker M."/>
        </authorList>
    </citation>
    <scope>NUCLEOTIDE SEQUENCE [LARGE SCALE GENOMIC DNA]</scope>
    <source>
        <strain evidence="1 2">DSM 19979</strain>
    </source>
</reference>
<dbReference type="GO" id="GO:0015774">
    <property type="term" value="P:polysaccharide transport"/>
    <property type="evidence" value="ECO:0007669"/>
    <property type="project" value="InterPro"/>
</dbReference>